<dbReference type="EMBL" id="OZ034833">
    <property type="protein sequence ID" value="CAL1675271.1"/>
    <property type="molecule type" value="Genomic_DNA"/>
</dbReference>
<name>A0AAV2N6M8_9HYME</name>
<dbReference type="AlphaFoldDB" id="A0AAV2N6M8"/>
<gene>
    <name evidence="1" type="ORF">LPLAT_LOCUS1723</name>
</gene>
<protein>
    <submittedName>
        <fullName evidence="1">Uncharacterized protein</fullName>
    </submittedName>
</protein>
<dbReference type="Proteomes" id="UP001497644">
    <property type="component" value="Chromosome 10"/>
</dbReference>
<organism evidence="1 2">
    <name type="scientific">Lasius platythorax</name>
    <dbReference type="NCBI Taxonomy" id="488582"/>
    <lineage>
        <taxon>Eukaryota</taxon>
        <taxon>Metazoa</taxon>
        <taxon>Ecdysozoa</taxon>
        <taxon>Arthropoda</taxon>
        <taxon>Hexapoda</taxon>
        <taxon>Insecta</taxon>
        <taxon>Pterygota</taxon>
        <taxon>Neoptera</taxon>
        <taxon>Endopterygota</taxon>
        <taxon>Hymenoptera</taxon>
        <taxon>Apocrita</taxon>
        <taxon>Aculeata</taxon>
        <taxon>Formicoidea</taxon>
        <taxon>Formicidae</taxon>
        <taxon>Formicinae</taxon>
        <taxon>Lasius</taxon>
        <taxon>Lasius</taxon>
    </lineage>
</organism>
<reference evidence="1" key="1">
    <citation type="submission" date="2024-04" db="EMBL/GenBank/DDBJ databases">
        <authorList>
            <consortium name="Molecular Ecology Group"/>
        </authorList>
    </citation>
    <scope>NUCLEOTIDE SEQUENCE</scope>
</reference>
<sequence length="45" mass="5415">MEQYFEIYEKFDIHKLMLSDKTCVLMAYMMDVCASSCRHIINFLC</sequence>
<accession>A0AAV2N6M8</accession>
<proteinExistence type="predicted"/>
<evidence type="ECO:0000313" key="1">
    <source>
        <dbReference type="EMBL" id="CAL1675271.1"/>
    </source>
</evidence>
<evidence type="ECO:0000313" key="2">
    <source>
        <dbReference type="Proteomes" id="UP001497644"/>
    </source>
</evidence>
<keyword evidence="2" id="KW-1185">Reference proteome</keyword>